<organism evidence="1 2">
    <name type="scientific">Shewanella bicestrii</name>
    <dbReference type="NCBI Taxonomy" id="2018305"/>
    <lineage>
        <taxon>Bacteria</taxon>
        <taxon>Pseudomonadati</taxon>
        <taxon>Pseudomonadota</taxon>
        <taxon>Gammaproteobacteria</taxon>
        <taxon>Alteromonadales</taxon>
        <taxon>Shewanellaceae</taxon>
        <taxon>Shewanella</taxon>
    </lineage>
</organism>
<gene>
    <name evidence="1" type="ORF">CF168_10545</name>
</gene>
<reference evidence="1 2" key="1">
    <citation type="submission" date="2017-07" db="EMBL/GenBank/DDBJ databases">
        <title>Phenotypical and genomic characterization of a clinical isolate of Shewanella bicestrii sp. nov. producing an extended-spectrum beta-lactamase and a new oxacillinase variant.</title>
        <authorList>
            <person name="Jousset A.B."/>
            <person name="Bonnin R.A."/>
            <person name="Girlich D."/>
            <person name="Dabos L."/>
            <person name="Potron A."/>
            <person name="Dortet L."/>
            <person name="Glaser P."/>
            <person name="Naas T."/>
        </authorList>
    </citation>
    <scope>NUCLEOTIDE SEQUENCE [LARGE SCALE GENOMIC DNA]</scope>
    <source>
        <strain evidence="1 2">JAB-1</strain>
    </source>
</reference>
<proteinExistence type="predicted"/>
<dbReference type="KEGG" id="sbj:CF168_10545"/>
<dbReference type="Proteomes" id="UP000198367">
    <property type="component" value="Chromosome"/>
</dbReference>
<protein>
    <submittedName>
        <fullName evidence="1">Zinc/iron-chelating domain-containing protein</fullName>
    </submittedName>
</protein>
<sequence length="96" mass="10921">MSLTVPKPFPCNACGLCCHRVNESVETAFLDRSDGVCRHFDEQTHLCTIYDERPLVCRVEDYYQANLSSSVSWTVFVDLNVEICNELQCLAKLNSE</sequence>
<dbReference type="Pfam" id="PF03692">
    <property type="entry name" value="CxxCxxCC"/>
    <property type="match status" value="1"/>
</dbReference>
<evidence type="ECO:0000313" key="1">
    <source>
        <dbReference type="EMBL" id="ASK71266.1"/>
    </source>
</evidence>
<evidence type="ECO:0000313" key="2">
    <source>
        <dbReference type="Proteomes" id="UP000198367"/>
    </source>
</evidence>
<dbReference type="AlphaFoldDB" id="A0A220UTJ0"/>
<dbReference type="EMBL" id="CP022358">
    <property type="protein sequence ID" value="ASK71266.1"/>
    <property type="molecule type" value="Genomic_DNA"/>
</dbReference>
<name>A0A220UTJ0_9GAMM</name>
<keyword evidence="2" id="KW-1185">Reference proteome</keyword>
<dbReference type="InterPro" id="IPR005358">
    <property type="entry name" value="Puta_zinc/iron-chelating_dom"/>
</dbReference>
<accession>A0A220UTJ0</accession>